<reference evidence="2" key="1">
    <citation type="submission" date="2019-04" db="EMBL/GenBank/DDBJ databases">
        <title>An insight into the mialome of Ixodes scapularis.</title>
        <authorList>
            <person name="Ribeiro J.M."/>
            <person name="Mather T.N."/>
            <person name="Karim S."/>
        </authorList>
    </citation>
    <scope>NUCLEOTIDE SEQUENCE</scope>
</reference>
<dbReference type="AlphaFoldDB" id="A0A4D5RYB2"/>
<sequence>MAARGLLLGVLLHLLFRVQARSAHRRRVPARSPHGRTHRGHQAQIRGGQTAAQLLFFPVIAWQWDHGNRNETDAMTIKTAKSVAAVSSESLWGSSHDIDHKHNVGPR</sequence>
<proteinExistence type="predicted"/>
<evidence type="ECO:0000313" key="2">
    <source>
        <dbReference type="EMBL" id="MOY42039.1"/>
    </source>
</evidence>
<accession>A0A4D5RYB2</accession>
<feature type="signal peptide" evidence="1">
    <location>
        <begin position="1"/>
        <end position="20"/>
    </location>
</feature>
<protein>
    <submittedName>
        <fullName evidence="2">Putative secreted protein</fullName>
    </submittedName>
</protein>
<keyword evidence="1" id="KW-0732">Signal</keyword>
<feature type="chain" id="PRO_5020028096" evidence="1">
    <location>
        <begin position="21"/>
        <end position="107"/>
    </location>
</feature>
<name>A0A4D5RYB2_IXOSC</name>
<evidence type="ECO:0000256" key="1">
    <source>
        <dbReference type="SAM" id="SignalP"/>
    </source>
</evidence>
<organism evidence="2">
    <name type="scientific">Ixodes scapularis</name>
    <name type="common">Black-legged tick</name>
    <name type="synonym">Deer tick</name>
    <dbReference type="NCBI Taxonomy" id="6945"/>
    <lineage>
        <taxon>Eukaryota</taxon>
        <taxon>Metazoa</taxon>
        <taxon>Ecdysozoa</taxon>
        <taxon>Arthropoda</taxon>
        <taxon>Chelicerata</taxon>
        <taxon>Arachnida</taxon>
        <taxon>Acari</taxon>
        <taxon>Parasitiformes</taxon>
        <taxon>Ixodida</taxon>
        <taxon>Ixodoidea</taxon>
        <taxon>Ixodidae</taxon>
        <taxon>Ixodinae</taxon>
        <taxon>Ixodes</taxon>
    </lineage>
</organism>
<dbReference type="EMBL" id="GHJT01008068">
    <property type="protein sequence ID" value="MOY42039.1"/>
    <property type="molecule type" value="Transcribed_RNA"/>
</dbReference>